<dbReference type="GO" id="GO:0005344">
    <property type="term" value="F:oxygen carrier activity"/>
    <property type="evidence" value="ECO:0007669"/>
    <property type="project" value="UniProtKB-KW"/>
</dbReference>
<feature type="domain" description="FAD-binding FR-type" evidence="13">
    <location>
        <begin position="190"/>
        <end position="290"/>
    </location>
</feature>
<name>A0A7Y6F1V6_9ACTN</name>
<evidence type="ECO:0000256" key="8">
    <source>
        <dbReference type="ARBA" id="ARBA00023027"/>
    </source>
</evidence>
<keyword evidence="8" id="KW-0520">NAD</keyword>
<dbReference type="EMBL" id="JAANNT010000005">
    <property type="protein sequence ID" value="NUV28603.1"/>
    <property type="molecule type" value="Genomic_DNA"/>
</dbReference>
<evidence type="ECO:0000259" key="13">
    <source>
        <dbReference type="PROSITE" id="PS51384"/>
    </source>
</evidence>
<dbReference type="GO" id="GO:0008941">
    <property type="term" value="F:nitric oxide dioxygenase NAD(P)H activity"/>
    <property type="evidence" value="ECO:0007669"/>
    <property type="project" value="UniProtKB-EC"/>
</dbReference>
<organism evidence="14 15">
    <name type="scientific">Streptomyces odorifer</name>
    <dbReference type="NCBI Taxonomy" id="53450"/>
    <lineage>
        <taxon>Bacteria</taxon>
        <taxon>Bacillati</taxon>
        <taxon>Actinomycetota</taxon>
        <taxon>Actinomycetes</taxon>
        <taxon>Kitasatosporales</taxon>
        <taxon>Streptomycetaceae</taxon>
        <taxon>Streptomyces</taxon>
        <taxon>Streptomyces albidoflavus group</taxon>
    </lineage>
</organism>
<comment type="similarity">
    <text evidence="3">In the C-terminal section; belongs to the flavoprotein pyridine nucleotide cytochrome reductase family.</text>
</comment>
<evidence type="ECO:0000259" key="12">
    <source>
        <dbReference type="PROSITE" id="PS01033"/>
    </source>
</evidence>
<dbReference type="PANTHER" id="PTHR47354">
    <property type="entry name" value="NADH OXIDOREDUCTASE HCR"/>
    <property type="match status" value="1"/>
</dbReference>
<evidence type="ECO:0000256" key="1">
    <source>
        <dbReference type="ARBA" id="ARBA00001970"/>
    </source>
</evidence>
<protein>
    <recommendedName>
        <fullName evidence="4">nitric oxide dioxygenase</fullName>
        <ecNumber evidence="4">1.14.12.17</ecNumber>
    </recommendedName>
</protein>
<dbReference type="Pfam" id="PF00042">
    <property type="entry name" value="Globin"/>
    <property type="match status" value="1"/>
</dbReference>
<dbReference type="PROSITE" id="PS51384">
    <property type="entry name" value="FAD_FR"/>
    <property type="match status" value="1"/>
</dbReference>
<evidence type="ECO:0000256" key="10">
    <source>
        <dbReference type="ARBA" id="ARBA00049433"/>
    </source>
</evidence>
<keyword evidence="7" id="KW-0411">Iron-sulfur</keyword>
<dbReference type="InterPro" id="IPR008333">
    <property type="entry name" value="Cbr1-like_FAD-bd_dom"/>
</dbReference>
<gene>
    <name evidence="14" type="ORF">G6W59_09715</name>
</gene>
<dbReference type="CDD" id="cd19753">
    <property type="entry name" value="Mb-like_oxidoreductase"/>
    <property type="match status" value="1"/>
</dbReference>
<comment type="cofactor">
    <cofactor evidence="2">
        <name>FAD</name>
        <dbReference type="ChEBI" id="CHEBI:57692"/>
    </cofactor>
</comment>
<dbReference type="PROSITE" id="PS01033">
    <property type="entry name" value="GLOBIN"/>
    <property type="match status" value="1"/>
</dbReference>
<evidence type="ECO:0000313" key="15">
    <source>
        <dbReference type="Proteomes" id="UP000540128"/>
    </source>
</evidence>
<keyword evidence="11" id="KW-0349">Heme</keyword>
<dbReference type="Pfam" id="PF00970">
    <property type="entry name" value="FAD_binding_6"/>
    <property type="match status" value="1"/>
</dbReference>
<evidence type="ECO:0000256" key="6">
    <source>
        <dbReference type="ARBA" id="ARBA00022857"/>
    </source>
</evidence>
<keyword evidence="11" id="KW-0479">Metal-binding</keyword>
<dbReference type="RefSeq" id="WP_175457367.1">
    <property type="nucleotide sequence ID" value="NZ_JAANNT010000005.1"/>
</dbReference>
<keyword evidence="15" id="KW-1185">Reference proteome</keyword>
<accession>A0A7Y6F1V6</accession>
<keyword evidence="11" id="KW-0561">Oxygen transport</keyword>
<evidence type="ECO:0000313" key="14">
    <source>
        <dbReference type="EMBL" id="NUV28603.1"/>
    </source>
</evidence>
<keyword evidence="11" id="KW-0408">Iron</keyword>
<dbReference type="GO" id="GO:0019825">
    <property type="term" value="F:oxygen binding"/>
    <property type="evidence" value="ECO:0007669"/>
    <property type="project" value="InterPro"/>
</dbReference>
<dbReference type="GO" id="GO:0020037">
    <property type="term" value="F:heme binding"/>
    <property type="evidence" value="ECO:0007669"/>
    <property type="project" value="InterPro"/>
</dbReference>
<comment type="catalytic activity">
    <reaction evidence="9">
        <text>2 nitric oxide + NADH + 2 O2 = 2 nitrate + NAD(+) + H(+)</text>
        <dbReference type="Rhea" id="RHEA:19469"/>
        <dbReference type="ChEBI" id="CHEBI:15378"/>
        <dbReference type="ChEBI" id="CHEBI:15379"/>
        <dbReference type="ChEBI" id="CHEBI:16480"/>
        <dbReference type="ChEBI" id="CHEBI:17632"/>
        <dbReference type="ChEBI" id="CHEBI:57540"/>
        <dbReference type="ChEBI" id="CHEBI:57945"/>
        <dbReference type="EC" id="1.14.12.17"/>
    </reaction>
</comment>
<evidence type="ECO:0000256" key="3">
    <source>
        <dbReference type="ARBA" id="ARBA00006401"/>
    </source>
</evidence>
<evidence type="ECO:0000256" key="5">
    <source>
        <dbReference type="ARBA" id="ARBA00022714"/>
    </source>
</evidence>
<dbReference type="Gene3D" id="3.40.50.80">
    <property type="entry name" value="Nucleotide-binding domain of ferredoxin-NADP reductase (FNR) module"/>
    <property type="match status" value="1"/>
</dbReference>
<dbReference type="GO" id="GO:0051537">
    <property type="term" value="F:2 iron, 2 sulfur cluster binding"/>
    <property type="evidence" value="ECO:0007669"/>
    <property type="project" value="UniProtKB-KW"/>
</dbReference>
<dbReference type="InterPro" id="IPR000971">
    <property type="entry name" value="Globin"/>
</dbReference>
<dbReference type="Gene3D" id="1.10.490.10">
    <property type="entry name" value="Globins"/>
    <property type="match status" value="1"/>
</dbReference>
<dbReference type="InterPro" id="IPR050415">
    <property type="entry name" value="MRET"/>
</dbReference>
<keyword evidence="5" id="KW-0001">2Fe-2S</keyword>
<evidence type="ECO:0000256" key="9">
    <source>
        <dbReference type="ARBA" id="ARBA00048649"/>
    </source>
</evidence>
<dbReference type="AlphaFoldDB" id="A0A7Y6F1V6"/>
<dbReference type="InterPro" id="IPR017927">
    <property type="entry name" value="FAD-bd_FR_type"/>
</dbReference>
<dbReference type="PANTHER" id="PTHR47354:SF5">
    <property type="entry name" value="PROTEIN RFBI"/>
    <property type="match status" value="1"/>
</dbReference>
<keyword evidence="11" id="KW-0813">Transport</keyword>
<dbReference type="InterPro" id="IPR039261">
    <property type="entry name" value="FNR_nucleotide-bd"/>
</dbReference>
<evidence type="ECO:0000256" key="4">
    <source>
        <dbReference type="ARBA" id="ARBA00012229"/>
    </source>
</evidence>
<dbReference type="Gene3D" id="2.40.30.10">
    <property type="entry name" value="Translation factors"/>
    <property type="match status" value="1"/>
</dbReference>
<dbReference type="InterPro" id="IPR009050">
    <property type="entry name" value="Globin-like_sf"/>
</dbReference>
<proteinExistence type="inferred from homology"/>
<reference evidence="14 15" key="1">
    <citation type="submission" date="2020-03" db="EMBL/GenBank/DDBJ databases">
        <title>Complete genome sequence of sixteen Streptomyces strains facilitates identification of candidate genes involved in plant growth-promotion in grain legumes and cereals.</title>
        <authorList>
            <person name="Gopalakrishnan S."/>
            <person name="Thakur V."/>
            <person name="Saxena R."/>
            <person name="Vadlamudi S."/>
            <person name="Purohit S."/>
            <person name="Kumar V."/>
            <person name="Rathore A."/>
            <person name="Chitikineni A."/>
            <person name="Varshney R.K."/>
        </authorList>
    </citation>
    <scope>NUCLEOTIDE SEQUENCE [LARGE SCALE GENOMIC DNA]</scope>
    <source>
        <strain evidence="14 15">KAI-180</strain>
    </source>
</reference>
<dbReference type="InterPro" id="IPR012292">
    <property type="entry name" value="Globin/Proto"/>
</dbReference>
<dbReference type="InterPro" id="IPR017938">
    <property type="entry name" value="Riboflavin_synthase-like_b-brl"/>
</dbReference>
<dbReference type="EC" id="1.14.12.17" evidence="4"/>
<evidence type="ECO:0000256" key="2">
    <source>
        <dbReference type="ARBA" id="ARBA00001974"/>
    </source>
</evidence>
<evidence type="ECO:0000256" key="11">
    <source>
        <dbReference type="RuleBase" id="RU000356"/>
    </source>
</evidence>
<keyword evidence="6" id="KW-0521">NADP</keyword>
<comment type="cofactor">
    <cofactor evidence="1">
        <name>heme b</name>
        <dbReference type="ChEBI" id="CHEBI:60344"/>
    </cofactor>
</comment>
<comment type="catalytic activity">
    <reaction evidence="10">
        <text>2 nitric oxide + NADPH + 2 O2 = 2 nitrate + NADP(+) + H(+)</text>
        <dbReference type="Rhea" id="RHEA:19465"/>
        <dbReference type="ChEBI" id="CHEBI:15378"/>
        <dbReference type="ChEBI" id="CHEBI:15379"/>
        <dbReference type="ChEBI" id="CHEBI:16480"/>
        <dbReference type="ChEBI" id="CHEBI:17632"/>
        <dbReference type="ChEBI" id="CHEBI:57783"/>
        <dbReference type="ChEBI" id="CHEBI:58349"/>
        <dbReference type="EC" id="1.14.12.17"/>
    </reaction>
</comment>
<evidence type="ECO:0000256" key="7">
    <source>
        <dbReference type="ARBA" id="ARBA00023014"/>
    </source>
</evidence>
<sequence length="439" mass="47252">MPRSTQLAGSTSTENGAYHALLARHDAMRLRRRMLSPGDGAGARRAAGEAYDGAADQRVVRAHLELVGPFEELITQLYEVLFTRHPALRGLFPGEMAFQEAHLARAFWYLLDHLDRPEEITETFTRLGRDHRKLGVRPAQYAAFEEALRAALRMRAGGRGDAGLEEAWVRMVRFGVTAMVRGAEAALHEPPFWTAAVTAHQVIGGDLAVLRVVPHETFRYEAGQYTDLESPLLPHTWRPYYLAGEPGAGGELELHVRCTGPGGVSEALVHRTAVGDEVRLGPPKGNLTLGEEPVGDLRLVAWDTGWAAMKALLQEVDRRVRMSPGHGVRRVRLFLGATDVAGLYDTEYLAGLERRRPWLSVVPVTGGAPGGEGYGRLAAAVTRAAAPSGGRVLVSGPPAMVRAVGASLARAGVAGEDVRHDLLPTGAEFGHTAPGAVPA</sequence>
<dbReference type="SUPFAM" id="SSF52343">
    <property type="entry name" value="Ferredoxin reductase-like, C-terminal NADP-linked domain"/>
    <property type="match status" value="1"/>
</dbReference>
<feature type="domain" description="Globin" evidence="12">
    <location>
        <begin position="51"/>
        <end position="184"/>
    </location>
</feature>
<dbReference type="Proteomes" id="UP000540128">
    <property type="component" value="Unassembled WGS sequence"/>
</dbReference>
<dbReference type="SUPFAM" id="SSF46458">
    <property type="entry name" value="Globin-like"/>
    <property type="match status" value="1"/>
</dbReference>
<comment type="similarity">
    <text evidence="11">Belongs to the globin family.</text>
</comment>
<comment type="caution">
    <text evidence="14">The sequence shown here is derived from an EMBL/GenBank/DDBJ whole genome shotgun (WGS) entry which is preliminary data.</text>
</comment>
<dbReference type="SUPFAM" id="SSF63380">
    <property type="entry name" value="Riboflavin synthase domain-like"/>
    <property type="match status" value="1"/>
</dbReference>